<proteinExistence type="predicted"/>
<keyword evidence="1" id="KW-0812">Transmembrane</keyword>
<keyword evidence="1" id="KW-0472">Membrane</keyword>
<sequence length="89" mass="9779">MRAILEIAIPLLLPALLYWLYLRLQEKRGRPVREVPVSWLAAIGVFFVLIVLGAGWLGGSEPPSGKYIPPSVVDGKVVPGHFEEDGQSQ</sequence>
<dbReference type="RefSeq" id="WP_320499444.1">
    <property type="nucleotide sequence ID" value="NZ_JAXCLX010000001.1"/>
</dbReference>
<keyword evidence="3" id="KW-1185">Reference proteome</keyword>
<accession>A0ABU5DUW4</accession>
<keyword evidence="1" id="KW-1133">Transmembrane helix</keyword>
<protein>
    <submittedName>
        <fullName evidence="2">Uncharacterized protein</fullName>
    </submittedName>
</protein>
<evidence type="ECO:0000256" key="1">
    <source>
        <dbReference type="SAM" id="Phobius"/>
    </source>
</evidence>
<name>A0ABU5DUW4_9PROT</name>
<dbReference type="EMBL" id="JAXCLX010000001">
    <property type="protein sequence ID" value="MDY0871075.1"/>
    <property type="molecule type" value="Genomic_DNA"/>
</dbReference>
<reference evidence="2 3" key="1">
    <citation type="journal article" date="2013" name="Antonie Van Leeuwenhoek">
        <title>Dongia rigui sp. nov., isolated from freshwater of a large wetland in Korea.</title>
        <authorList>
            <person name="Baik K.S."/>
            <person name="Hwang Y.M."/>
            <person name="Choi J.S."/>
            <person name="Kwon J."/>
            <person name="Seong C.N."/>
        </authorList>
    </citation>
    <scope>NUCLEOTIDE SEQUENCE [LARGE SCALE GENOMIC DNA]</scope>
    <source>
        <strain evidence="2 3">04SU4-P</strain>
    </source>
</reference>
<gene>
    <name evidence="2" type="ORF">SMD31_04050</name>
</gene>
<organism evidence="2 3">
    <name type="scientific">Dongia rigui</name>
    <dbReference type="NCBI Taxonomy" id="940149"/>
    <lineage>
        <taxon>Bacteria</taxon>
        <taxon>Pseudomonadati</taxon>
        <taxon>Pseudomonadota</taxon>
        <taxon>Alphaproteobacteria</taxon>
        <taxon>Rhodospirillales</taxon>
        <taxon>Dongiaceae</taxon>
        <taxon>Dongia</taxon>
    </lineage>
</organism>
<dbReference type="Proteomes" id="UP001271769">
    <property type="component" value="Unassembled WGS sequence"/>
</dbReference>
<comment type="caution">
    <text evidence="2">The sequence shown here is derived from an EMBL/GenBank/DDBJ whole genome shotgun (WGS) entry which is preliminary data.</text>
</comment>
<feature type="transmembrane region" description="Helical" evidence="1">
    <location>
        <begin position="6"/>
        <end position="24"/>
    </location>
</feature>
<feature type="transmembrane region" description="Helical" evidence="1">
    <location>
        <begin position="36"/>
        <end position="57"/>
    </location>
</feature>
<evidence type="ECO:0000313" key="2">
    <source>
        <dbReference type="EMBL" id="MDY0871075.1"/>
    </source>
</evidence>
<evidence type="ECO:0000313" key="3">
    <source>
        <dbReference type="Proteomes" id="UP001271769"/>
    </source>
</evidence>